<comment type="subcellular location">
    <subcellularLocation>
        <location evidence="3">Secreted</location>
    </subcellularLocation>
</comment>
<keyword evidence="14" id="KW-0961">Cell wall biogenesis/degradation</keyword>
<dbReference type="InterPro" id="IPR030458">
    <property type="entry name" value="Glyco_hydro_31_AS"/>
</dbReference>
<evidence type="ECO:0000256" key="7">
    <source>
        <dbReference type="ARBA" id="ARBA00014002"/>
    </source>
</evidence>
<dbReference type="EMBL" id="ML119134">
    <property type="protein sequence ID" value="RPB11686.1"/>
    <property type="molecule type" value="Genomic_DNA"/>
</dbReference>
<dbReference type="Gene3D" id="3.20.20.80">
    <property type="entry name" value="Glycosidases"/>
    <property type="match status" value="1"/>
</dbReference>
<evidence type="ECO:0000256" key="14">
    <source>
        <dbReference type="ARBA" id="ARBA00023316"/>
    </source>
</evidence>
<dbReference type="SUPFAM" id="SSF51011">
    <property type="entry name" value="Glycosyl hydrolase domain"/>
    <property type="match status" value="1"/>
</dbReference>
<dbReference type="PANTHER" id="PTHR22762">
    <property type="entry name" value="ALPHA-GLUCOSIDASE"/>
    <property type="match status" value="1"/>
</dbReference>
<dbReference type="InterPro" id="IPR000322">
    <property type="entry name" value="Glyco_hydro_31_TIM"/>
</dbReference>
<dbReference type="Pfam" id="PF01055">
    <property type="entry name" value="Glyco_hydro_31_2nd"/>
    <property type="match status" value="1"/>
</dbReference>
<dbReference type="Gene3D" id="2.60.40.1180">
    <property type="entry name" value="Golgi alpha-mannosidase II"/>
    <property type="match status" value="2"/>
</dbReference>
<dbReference type="GO" id="GO:0000272">
    <property type="term" value="P:polysaccharide catabolic process"/>
    <property type="evidence" value="ECO:0007669"/>
    <property type="project" value="UniProtKB-KW"/>
</dbReference>
<evidence type="ECO:0000259" key="21">
    <source>
        <dbReference type="Pfam" id="PF13802"/>
    </source>
</evidence>
<keyword evidence="11" id="KW-0325">Glycoprotein</keyword>
<comment type="function">
    <text evidence="16">Glucosidase involved in the degradation of cellulosic biomass. Has both alpha- and beta-glucosidase activity.</text>
</comment>
<dbReference type="Gene3D" id="2.60.40.1760">
    <property type="entry name" value="glycosyl hydrolase (family 31)"/>
    <property type="match status" value="1"/>
</dbReference>
<keyword evidence="9 19" id="KW-0732">Signal</keyword>
<dbReference type="PANTHER" id="PTHR22762:SF67">
    <property type="entry name" value="ALPHA_BETA-GLUCOSIDASE AGDC-RELATED"/>
    <property type="match status" value="1"/>
</dbReference>
<evidence type="ECO:0000256" key="8">
    <source>
        <dbReference type="ARBA" id="ARBA00022525"/>
    </source>
</evidence>
<sequence>MKYRIYTLSLLFAVAAGTTVVPSLHTRSLDVDACPGYNAKNIKKTANTLTADLQLAGKGCNIYGADIAELRLEVTYDDDSRIHVKILDPHNQRYEVPETAFPRPTSKSNQQSSRSHIRFDITPSPFSFAVVRKSNGETLFDTKDHPLVFENQYLRVKTSLPEKANIYGLGEHSETLRLDERNTTRTMWARDAFGIPKDSNLYGVHPVYIEHRTTGSHGVFLLNSNGMDIKLRADEASGTSLEYNVIGGILDFYFFAGPSPADVSRQYAQVAGLPAMTPYWNLGFHQCRWGYRDAFEVAEVIANYSKAEIPLETMWTDIDYMSKRWIFTVDEGNFPLESVRQIVDYLHEHDQHYMMMVDPAVAYTDYPTFNRGVESGVFLKEDNGTIYKAVVWPGVTAYPDFMHPNASAWWTNEFKLFFNPETGIDIDGLWIDMNEPTNFCDYPCVSPEQTAIDRGMPPVAPPVRAPPRELPGFPFTQHKESKVKRRDVEQDLINPPYAIANDWPNGISDRTADTDLVHANGITEYDAHNLYGSMMSVVSREAMLARRPGLRPVIITRSTFAGAGAKVFKWLGDNNSFWENYRDSIAHMLGFASIYQMPIVGSDVCGFGGNTTETLCARWATLGAFYPFYRNHNVQEATVSQEFYRWESVAQAARKAISIRYRLLDYMYTALQLQHTTGTPALNPLFFAYPQDEKTFGVDMQFLYGPYILVSPVTAENATSVDIYLPKDIFYDFETLAPVQGAGQNTTLEDVGFDSIPLHIRGGGIIPLRSESAMTTTELRKKHFELVVAPGMDNRAEGSLYLDDGVSIEQEATVDVSFTYFRGVLKATGDFGFDSGISVKTVKFLGIDKKPRKVTVNDRVLDGGDVTYDAETKVLVVATSLPLTEGFVIRL</sequence>
<feature type="domain" description="Glycoside hydrolase family 31 TIM barrel" evidence="20">
    <location>
        <begin position="274"/>
        <end position="670"/>
    </location>
</feature>
<dbReference type="OrthoDB" id="5839090at2759"/>
<feature type="compositionally biased region" description="Polar residues" evidence="18">
    <location>
        <begin position="105"/>
        <end position="114"/>
    </location>
</feature>
<evidence type="ECO:0000256" key="5">
    <source>
        <dbReference type="ARBA" id="ARBA00012741"/>
    </source>
</evidence>
<comment type="catalytic activity">
    <reaction evidence="1">
        <text>Hydrolysis of terminal, non-reducing beta-D-glucosyl residues with release of beta-D-glucose.</text>
        <dbReference type="EC" id="3.2.1.21"/>
    </reaction>
</comment>
<dbReference type="SUPFAM" id="SSF51445">
    <property type="entry name" value="(Trans)glycosidases"/>
    <property type="match status" value="1"/>
</dbReference>
<evidence type="ECO:0000256" key="17">
    <source>
        <dbReference type="RuleBase" id="RU361185"/>
    </source>
</evidence>
<dbReference type="AlphaFoldDB" id="A0A3N4KM89"/>
<evidence type="ECO:0000259" key="20">
    <source>
        <dbReference type="Pfam" id="PF01055"/>
    </source>
</evidence>
<comment type="catalytic activity">
    <reaction evidence="2">
        <text>Hydrolysis of terminal, non-reducing (1-&gt;4)-linked alpha-D-glucose residues with release of alpha-D-glucose.</text>
        <dbReference type="EC" id="3.2.1.20"/>
    </reaction>
</comment>
<evidence type="ECO:0000256" key="15">
    <source>
        <dbReference type="ARBA" id="ARBA00023326"/>
    </source>
</evidence>
<dbReference type="CDD" id="cd14752">
    <property type="entry name" value="GH31_N"/>
    <property type="match status" value="1"/>
</dbReference>
<protein>
    <recommendedName>
        <fullName evidence="7">Probable alpha/beta-glucosidase agdC</fullName>
        <ecNumber evidence="5">3.2.1.20</ecNumber>
        <ecNumber evidence="6">3.2.1.21</ecNumber>
    </recommendedName>
</protein>
<dbReference type="InterPro" id="IPR048395">
    <property type="entry name" value="Glyco_hydro_31_C"/>
</dbReference>
<dbReference type="SUPFAM" id="SSF74650">
    <property type="entry name" value="Galactose mutarotase-like"/>
    <property type="match status" value="1"/>
</dbReference>
<evidence type="ECO:0000256" key="18">
    <source>
        <dbReference type="SAM" id="MobiDB-lite"/>
    </source>
</evidence>
<keyword evidence="8" id="KW-0964">Secreted</keyword>
<evidence type="ECO:0000256" key="3">
    <source>
        <dbReference type="ARBA" id="ARBA00004613"/>
    </source>
</evidence>
<dbReference type="InterPro" id="IPR017853">
    <property type="entry name" value="GH"/>
</dbReference>
<name>A0A3N4KM89_9PEZI</name>
<evidence type="ECO:0000313" key="24">
    <source>
        <dbReference type="Proteomes" id="UP000277580"/>
    </source>
</evidence>
<feature type="region of interest" description="Disordered" evidence="18">
    <location>
        <begin position="96"/>
        <end position="116"/>
    </location>
</feature>
<feature type="chain" id="PRO_5018135815" description="Probable alpha/beta-glucosidase agdC" evidence="19">
    <location>
        <begin position="18"/>
        <end position="891"/>
    </location>
</feature>
<evidence type="ECO:0000256" key="12">
    <source>
        <dbReference type="ARBA" id="ARBA00023277"/>
    </source>
</evidence>
<dbReference type="Pfam" id="PF13802">
    <property type="entry name" value="Gal_mutarotas_2"/>
    <property type="match status" value="1"/>
</dbReference>
<feature type="domain" description="Glycoside hydrolase family 31 N-terminal" evidence="21">
    <location>
        <begin position="103"/>
        <end position="226"/>
    </location>
</feature>
<gene>
    <name evidence="23" type="ORF">P167DRAFT_212874</name>
</gene>
<dbReference type="EC" id="3.2.1.20" evidence="5"/>
<keyword evidence="12" id="KW-0119">Carbohydrate metabolism</keyword>
<dbReference type="EC" id="3.2.1.21" evidence="6"/>
<feature type="domain" description="Glycosyl hydrolase family 31 C-terminal" evidence="22">
    <location>
        <begin position="678"/>
        <end position="766"/>
    </location>
</feature>
<evidence type="ECO:0000313" key="23">
    <source>
        <dbReference type="EMBL" id="RPB11686.1"/>
    </source>
</evidence>
<evidence type="ECO:0000259" key="22">
    <source>
        <dbReference type="Pfam" id="PF21365"/>
    </source>
</evidence>
<keyword evidence="24" id="KW-1185">Reference proteome</keyword>
<dbReference type="GO" id="GO:0008422">
    <property type="term" value="F:beta-glucosidase activity"/>
    <property type="evidence" value="ECO:0007669"/>
    <property type="project" value="UniProtKB-EC"/>
</dbReference>
<dbReference type="InterPro" id="IPR025887">
    <property type="entry name" value="Glyco_hydro_31_N_dom"/>
</dbReference>
<keyword evidence="15" id="KW-0624">Polysaccharide degradation</keyword>
<dbReference type="InterPro" id="IPR013780">
    <property type="entry name" value="Glyco_hydro_b"/>
</dbReference>
<evidence type="ECO:0000256" key="16">
    <source>
        <dbReference type="ARBA" id="ARBA00025512"/>
    </source>
</evidence>
<dbReference type="GO" id="GO:0004558">
    <property type="term" value="F:alpha-1,4-glucosidase activity"/>
    <property type="evidence" value="ECO:0007669"/>
    <property type="project" value="UniProtKB-EC"/>
</dbReference>
<proteinExistence type="inferred from homology"/>
<organism evidence="23 24">
    <name type="scientific">Morchella conica CCBAS932</name>
    <dbReference type="NCBI Taxonomy" id="1392247"/>
    <lineage>
        <taxon>Eukaryota</taxon>
        <taxon>Fungi</taxon>
        <taxon>Dikarya</taxon>
        <taxon>Ascomycota</taxon>
        <taxon>Pezizomycotina</taxon>
        <taxon>Pezizomycetes</taxon>
        <taxon>Pezizales</taxon>
        <taxon>Morchellaceae</taxon>
        <taxon>Morchella</taxon>
    </lineage>
</organism>
<dbReference type="GO" id="GO:0071555">
    <property type="term" value="P:cell wall organization"/>
    <property type="evidence" value="ECO:0007669"/>
    <property type="project" value="UniProtKB-KW"/>
</dbReference>
<dbReference type="STRING" id="1392247.A0A3N4KM89"/>
<dbReference type="GO" id="GO:0005576">
    <property type="term" value="C:extracellular region"/>
    <property type="evidence" value="ECO:0007669"/>
    <property type="project" value="UniProtKB-SubCell"/>
</dbReference>
<evidence type="ECO:0000256" key="6">
    <source>
        <dbReference type="ARBA" id="ARBA00012744"/>
    </source>
</evidence>
<dbReference type="Proteomes" id="UP000277580">
    <property type="component" value="Unassembled WGS sequence"/>
</dbReference>
<evidence type="ECO:0000256" key="4">
    <source>
        <dbReference type="ARBA" id="ARBA00007806"/>
    </source>
</evidence>
<keyword evidence="10 17" id="KW-0378">Hydrolase</keyword>
<evidence type="ECO:0000256" key="2">
    <source>
        <dbReference type="ARBA" id="ARBA00001657"/>
    </source>
</evidence>
<dbReference type="PROSITE" id="PS00129">
    <property type="entry name" value="GLYCOSYL_HYDROL_F31_1"/>
    <property type="match status" value="1"/>
</dbReference>
<evidence type="ECO:0000256" key="13">
    <source>
        <dbReference type="ARBA" id="ARBA00023295"/>
    </source>
</evidence>
<dbReference type="GO" id="GO:0030246">
    <property type="term" value="F:carbohydrate binding"/>
    <property type="evidence" value="ECO:0007669"/>
    <property type="project" value="InterPro"/>
</dbReference>
<dbReference type="CDD" id="cd06602">
    <property type="entry name" value="GH31_MGAM_SI_GAA"/>
    <property type="match status" value="1"/>
</dbReference>
<dbReference type="InterPro" id="IPR011013">
    <property type="entry name" value="Gal_mutarotase_sf_dom"/>
</dbReference>
<feature type="signal peptide" evidence="19">
    <location>
        <begin position="1"/>
        <end position="17"/>
    </location>
</feature>
<evidence type="ECO:0000256" key="1">
    <source>
        <dbReference type="ARBA" id="ARBA00000448"/>
    </source>
</evidence>
<evidence type="ECO:0000256" key="9">
    <source>
        <dbReference type="ARBA" id="ARBA00022729"/>
    </source>
</evidence>
<evidence type="ECO:0000256" key="19">
    <source>
        <dbReference type="SAM" id="SignalP"/>
    </source>
</evidence>
<comment type="similarity">
    <text evidence="4 17">Belongs to the glycosyl hydrolase 31 family.</text>
</comment>
<evidence type="ECO:0000256" key="10">
    <source>
        <dbReference type="ARBA" id="ARBA00022801"/>
    </source>
</evidence>
<reference evidence="23 24" key="1">
    <citation type="journal article" date="2018" name="Nat. Ecol. Evol.">
        <title>Pezizomycetes genomes reveal the molecular basis of ectomycorrhizal truffle lifestyle.</title>
        <authorList>
            <person name="Murat C."/>
            <person name="Payen T."/>
            <person name="Noel B."/>
            <person name="Kuo A."/>
            <person name="Morin E."/>
            <person name="Chen J."/>
            <person name="Kohler A."/>
            <person name="Krizsan K."/>
            <person name="Balestrini R."/>
            <person name="Da Silva C."/>
            <person name="Montanini B."/>
            <person name="Hainaut M."/>
            <person name="Levati E."/>
            <person name="Barry K.W."/>
            <person name="Belfiori B."/>
            <person name="Cichocki N."/>
            <person name="Clum A."/>
            <person name="Dockter R.B."/>
            <person name="Fauchery L."/>
            <person name="Guy J."/>
            <person name="Iotti M."/>
            <person name="Le Tacon F."/>
            <person name="Lindquist E.A."/>
            <person name="Lipzen A."/>
            <person name="Malagnac F."/>
            <person name="Mello A."/>
            <person name="Molinier V."/>
            <person name="Miyauchi S."/>
            <person name="Poulain J."/>
            <person name="Riccioni C."/>
            <person name="Rubini A."/>
            <person name="Sitrit Y."/>
            <person name="Splivallo R."/>
            <person name="Traeger S."/>
            <person name="Wang M."/>
            <person name="Zifcakova L."/>
            <person name="Wipf D."/>
            <person name="Zambonelli A."/>
            <person name="Paolocci F."/>
            <person name="Nowrousian M."/>
            <person name="Ottonello S."/>
            <person name="Baldrian P."/>
            <person name="Spatafora J.W."/>
            <person name="Henrissat B."/>
            <person name="Nagy L.G."/>
            <person name="Aury J.M."/>
            <person name="Wincker P."/>
            <person name="Grigoriev I.V."/>
            <person name="Bonfante P."/>
            <person name="Martin F.M."/>
        </authorList>
    </citation>
    <scope>NUCLEOTIDE SEQUENCE [LARGE SCALE GENOMIC DNA]</scope>
    <source>
        <strain evidence="23 24">CCBAS932</strain>
    </source>
</reference>
<dbReference type="Pfam" id="PF21365">
    <property type="entry name" value="Glyco_hydro_31_3rd"/>
    <property type="match status" value="1"/>
</dbReference>
<evidence type="ECO:0000256" key="11">
    <source>
        <dbReference type="ARBA" id="ARBA00023180"/>
    </source>
</evidence>
<keyword evidence="13 17" id="KW-0326">Glycosidase</keyword>
<accession>A0A3N4KM89</accession>
<dbReference type="InParanoid" id="A0A3N4KM89"/>